<organism evidence="1">
    <name type="scientific">Lygus hesperus</name>
    <name type="common">Western plant bug</name>
    <dbReference type="NCBI Taxonomy" id="30085"/>
    <lineage>
        <taxon>Eukaryota</taxon>
        <taxon>Metazoa</taxon>
        <taxon>Ecdysozoa</taxon>
        <taxon>Arthropoda</taxon>
        <taxon>Hexapoda</taxon>
        <taxon>Insecta</taxon>
        <taxon>Pterygota</taxon>
        <taxon>Neoptera</taxon>
        <taxon>Paraneoptera</taxon>
        <taxon>Hemiptera</taxon>
        <taxon>Heteroptera</taxon>
        <taxon>Panheteroptera</taxon>
        <taxon>Cimicomorpha</taxon>
        <taxon>Miridae</taxon>
        <taxon>Mirini</taxon>
        <taxon>Lygus</taxon>
    </lineage>
</organism>
<reference evidence="1" key="2">
    <citation type="submission" date="2014-07" db="EMBL/GenBank/DDBJ databases">
        <authorList>
            <person name="Hull J."/>
        </authorList>
    </citation>
    <scope>NUCLEOTIDE SEQUENCE</scope>
</reference>
<sequence length="165" mass="18579">GNLSSGMELSERQGQIYKKSTFDFGGENEVGLQASECGKIVIRVVFPNQIVIEGLFNTNELIGDVKELIDTYLIDEAKNYFLYTIRPRLIADPKRELGAMKSTPPAYLWYSGRLRDGMFRRDVEMSLKGQVFSYISSDTCERSQIRTASSSYMWSAQAYGGDKVG</sequence>
<dbReference type="AlphaFoldDB" id="A0A0A9YFV4"/>
<proteinExistence type="predicted"/>
<evidence type="ECO:0000313" key="1">
    <source>
        <dbReference type="EMBL" id="JAG28400.1"/>
    </source>
</evidence>
<accession>A0A0A9YFV4</accession>
<gene>
    <name evidence="1" type="primary">ASPSCR1_0</name>
    <name evidence="1" type="ORF">CM83_99172</name>
</gene>
<feature type="non-terminal residue" evidence="1">
    <location>
        <position position="1"/>
    </location>
</feature>
<dbReference type="InterPro" id="IPR029071">
    <property type="entry name" value="Ubiquitin-like_domsf"/>
</dbReference>
<name>A0A0A9YFV4_LYGHE</name>
<dbReference type="EMBL" id="GBHO01015204">
    <property type="protein sequence ID" value="JAG28400.1"/>
    <property type="molecule type" value="Transcribed_RNA"/>
</dbReference>
<reference evidence="1" key="1">
    <citation type="journal article" date="2014" name="PLoS ONE">
        <title>Transcriptome-Based Identification of ABC Transporters in the Western Tarnished Plant Bug Lygus hesperus.</title>
        <authorList>
            <person name="Hull J.J."/>
            <person name="Chaney K."/>
            <person name="Geib S.M."/>
            <person name="Fabrick J.A."/>
            <person name="Brent C.S."/>
            <person name="Walsh D."/>
            <person name="Lavine L.C."/>
        </authorList>
    </citation>
    <scope>NUCLEOTIDE SEQUENCE</scope>
</reference>
<dbReference type="SUPFAM" id="SSF54236">
    <property type="entry name" value="Ubiquitin-like"/>
    <property type="match status" value="1"/>
</dbReference>
<protein>
    <submittedName>
        <fullName evidence="1">Tether containing UBX domain for GLUT4</fullName>
    </submittedName>
</protein>